<protein>
    <submittedName>
        <fullName evidence="4">Thioesterase superfamily protein</fullName>
    </submittedName>
</protein>
<dbReference type="RefSeq" id="WP_068008299.1">
    <property type="nucleotide sequence ID" value="NZ_FOFM01000004.1"/>
</dbReference>
<dbReference type="EMBL" id="LMCB01000044">
    <property type="protein sequence ID" value="KZL16710.1"/>
    <property type="molecule type" value="Genomic_DNA"/>
</dbReference>
<proteinExistence type="predicted"/>
<dbReference type="PATRIC" id="fig|989403.3.peg.3576"/>
<dbReference type="InterPro" id="IPR006683">
    <property type="entry name" value="Thioestr_dom"/>
</dbReference>
<evidence type="ECO:0000313" key="5">
    <source>
        <dbReference type="Proteomes" id="UP000076577"/>
    </source>
</evidence>
<dbReference type="CDD" id="cd03443">
    <property type="entry name" value="PaaI_thioesterase"/>
    <property type="match status" value="1"/>
</dbReference>
<name>A0A165WMS7_9HYPH</name>
<accession>A0A165WMS7</accession>
<gene>
    <name evidence="4" type="ORF">PsAD2_03326</name>
</gene>
<dbReference type="GO" id="GO:0016289">
    <property type="term" value="F:acyl-CoA hydrolase activity"/>
    <property type="evidence" value="ECO:0007669"/>
    <property type="project" value="UniProtKB-ARBA"/>
</dbReference>
<evidence type="ECO:0000256" key="1">
    <source>
        <dbReference type="ARBA" id="ARBA00022801"/>
    </source>
</evidence>
<keyword evidence="2" id="KW-1133">Transmembrane helix</keyword>
<sequence length="152" mass="16266">MASDLAAPDVKYNAAELTEFLDKAFPQMHALGRVYFIDEVLPGEAIVRLEAGELQLRPGGTVSGPSLMGLVDYAAYVVLLGNMGLHALAVTTNININFLRKAEAGNMIATCRILKGGKRLVVMDCEIVREGSDDLIAHATATYSIPPTSFKG</sequence>
<evidence type="ECO:0000259" key="3">
    <source>
        <dbReference type="Pfam" id="PF03061"/>
    </source>
</evidence>
<feature type="transmembrane region" description="Helical" evidence="2">
    <location>
        <begin position="73"/>
        <end position="91"/>
    </location>
</feature>
<comment type="caution">
    <text evidence="4">The sequence shown here is derived from an EMBL/GenBank/DDBJ whole genome shotgun (WGS) entry which is preliminary data.</text>
</comment>
<dbReference type="Pfam" id="PF03061">
    <property type="entry name" value="4HBT"/>
    <property type="match status" value="1"/>
</dbReference>
<keyword evidence="2" id="KW-0472">Membrane</keyword>
<dbReference type="Proteomes" id="UP000076577">
    <property type="component" value="Unassembled WGS sequence"/>
</dbReference>
<evidence type="ECO:0000256" key="2">
    <source>
        <dbReference type="SAM" id="Phobius"/>
    </source>
</evidence>
<feature type="domain" description="Thioesterase" evidence="3">
    <location>
        <begin position="59"/>
        <end position="132"/>
    </location>
</feature>
<evidence type="ECO:0000313" key="4">
    <source>
        <dbReference type="EMBL" id="KZL16710.1"/>
    </source>
</evidence>
<reference evidence="4 5" key="1">
    <citation type="journal article" date="2016" name="Front. Microbiol.">
        <title>Comparative Genomic Analysis Reveals a Diverse Repertoire of Genes Involved in Prokaryote-Eukaryote Interactions within the Pseudovibrio Genus.</title>
        <authorList>
            <person name="Romano S."/>
            <person name="Fernandez-Guerra A."/>
            <person name="Reen F.J."/>
            <person name="Glockner F.O."/>
            <person name="Crowley S.P."/>
            <person name="O'Sullivan O."/>
            <person name="Cotter P.D."/>
            <person name="Adams C."/>
            <person name="Dobson A.D."/>
            <person name="O'Gara F."/>
        </authorList>
    </citation>
    <scope>NUCLEOTIDE SEQUENCE [LARGE SCALE GENOMIC DNA]</scope>
    <source>
        <strain evidence="4 5">Ad2</strain>
    </source>
</reference>
<dbReference type="NCBIfam" id="TIGR00369">
    <property type="entry name" value="unchar_dom_1"/>
    <property type="match status" value="1"/>
</dbReference>
<keyword evidence="2" id="KW-0812">Transmembrane</keyword>
<dbReference type="Gene3D" id="3.10.129.10">
    <property type="entry name" value="Hotdog Thioesterase"/>
    <property type="match status" value="1"/>
</dbReference>
<keyword evidence="5" id="KW-1185">Reference proteome</keyword>
<dbReference type="SUPFAM" id="SSF54637">
    <property type="entry name" value="Thioesterase/thiol ester dehydrase-isomerase"/>
    <property type="match status" value="1"/>
</dbReference>
<keyword evidence="1" id="KW-0378">Hydrolase</keyword>
<organism evidence="4 5">
    <name type="scientific">Pseudovibrio axinellae</name>
    <dbReference type="NCBI Taxonomy" id="989403"/>
    <lineage>
        <taxon>Bacteria</taxon>
        <taxon>Pseudomonadati</taxon>
        <taxon>Pseudomonadota</taxon>
        <taxon>Alphaproteobacteria</taxon>
        <taxon>Hyphomicrobiales</taxon>
        <taxon>Stappiaceae</taxon>
        <taxon>Pseudovibrio</taxon>
    </lineage>
</organism>
<dbReference type="AlphaFoldDB" id="A0A165WMS7"/>
<dbReference type="STRING" id="989403.SAMN05421798_104184"/>
<dbReference type="InterPro" id="IPR003736">
    <property type="entry name" value="PAAI_dom"/>
</dbReference>
<dbReference type="InterPro" id="IPR029069">
    <property type="entry name" value="HotDog_dom_sf"/>
</dbReference>
<dbReference type="OrthoDB" id="9805304at2"/>